<evidence type="ECO:0000259" key="2">
    <source>
        <dbReference type="PROSITE" id="PS51293"/>
    </source>
</evidence>
<dbReference type="eggNOG" id="KOG1878">
    <property type="taxonomic scope" value="Eukaryota"/>
</dbReference>
<keyword evidence="3" id="KW-1185">Reference proteome</keyword>
<feature type="region of interest" description="Disordered" evidence="1">
    <location>
        <begin position="1"/>
        <end position="42"/>
    </location>
</feature>
<feature type="compositionally biased region" description="Polar residues" evidence="1">
    <location>
        <begin position="245"/>
        <end position="259"/>
    </location>
</feature>
<protein>
    <submittedName>
        <fullName evidence="4 5">Uncharacterized protein LOC101505283 isoform X1</fullName>
    </submittedName>
</protein>
<feature type="compositionally biased region" description="Basic and acidic residues" evidence="1">
    <location>
        <begin position="92"/>
        <end position="107"/>
    </location>
</feature>
<evidence type="ECO:0000313" key="3">
    <source>
        <dbReference type="Proteomes" id="UP000087171"/>
    </source>
</evidence>
<proteinExistence type="predicted"/>
<feature type="compositionally biased region" description="Polar residues" evidence="1">
    <location>
        <begin position="207"/>
        <end position="226"/>
    </location>
</feature>
<dbReference type="PROSITE" id="PS51293">
    <property type="entry name" value="SANT"/>
    <property type="match status" value="2"/>
</dbReference>
<dbReference type="Gene3D" id="1.20.58.1880">
    <property type="match status" value="1"/>
</dbReference>
<dbReference type="PANTHER" id="PTHR47340:SF1">
    <property type="entry name" value="DUPLICATED HOMEODOMAIN-LIKE SUPERFAMILY PROTEIN"/>
    <property type="match status" value="1"/>
</dbReference>
<reference evidence="3" key="1">
    <citation type="journal article" date="2013" name="Nat. Biotechnol.">
        <title>Draft genome sequence of chickpea (Cicer arietinum) provides a resource for trait improvement.</title>
        <authorList>
            <person name="Varshney R.K."/>
            <person name="Song C."/>
            <person name="Saxena R.K."/>
            <person name="Azam S."/>
            <person name="Yu S."/>
            <person name="Sharpe A.G."/>
            <person name="Cannon S."/>
            <person name="Baek J."/>
            <person name="Rosen B.D."/>
            <person name="Tar'an B."/>
            <person name="Millan T."/>
            <person name="Zhang X."/>
            <person name="Ramsay L.D."/>
            <person name="Iwata A."/>
            <person name="Wang Y."/>
            <person name="Nelson W."/>
            <person name="Farmer A.D."/>
            <person name="Gaur P.M."/>
            <person name="Soderlund C."/>
            <person name="Penmetsa R.V."/>
            <person name="Xu C."/>
            <person name="Bharti A.K."/>
            <person name="He W."/>
            <person name="Winter P."/>
            <person name="Zhao S."/>
            <person name="Hane J.K."/>
            <person name="Carrasquilla-Garcia N."/>
            <person name="Condie J.A."/>
            <person name="Upadhyaya H.D."/>
            <person name="Luo M.C."/>
            <person name="Thudi M."/>
            <person name="Gowda C.L."/>
            <person name="Singh N.P."/>
            <person name="Lichtenzveig J."/>
            <person name="Gali K.K."/>
            <person name="Rubio J."/>
            <person name="Nadarajan N."/>
            <person name="Dolezel J."/>
            <person name="Bansal K.C."/>
            <person name="Xu X."/>
            <person name="Edwards D."/>
            <person name="Zhang G."/>
            <person name="Kahl G."/>
            <person name="Gil J."/>
            <person name="Singh K.B."/>
            <person name="Datta S.K."/>
            <person name="Jackson S.A."/>
            <person name="Wang J."/>
            <person name="Cook D.R."/>
        </authorList>
    </citation>
    <scope>NUCLEOTIDE SEQUENCE [LARGE SCALE GENOMIC DNA]</scope>
    <source>
        <strain evidence="3">cv. CDC Frontier</strain>
    </source>
</reference>
<dbReference type="PANTHER" id="PTHR47340">
    <property type="entry name" value="DUPLICATED HOMEODOMAIN-LIKE SUPERFAMILY PROTEIN"/>
    <property type="match status" value="1"/>
</dbReference>
<dbReference type="InterPro" id="IPR009057">
    <property type="entry name" value="Homeodomain-like_sf"/>
</dbReference>
<feature type="region of interest" description="Disordered" evidence="1">
    <location>
        <begin position="84"/>
        <end position="107"/>
    </location>
</feature>
<dbReference type="GeneID" id="101505283"/>
<evidence type="ECO:0000313" key="5">
    <source>
        <dbReference type="RefSeq" id="XP_004489930.1"/>
    </source>
</evidence>
<reference evidence="4 5" key="2">
    <citation type="submission" date="2025-04" db="UniProtKB">
        <authorList>
            <consortium name="RefSeq"/>
        </authorList>
    </citation>
    <scope>IDENTIFICATION</scope>
    <source>
        <tissue evidence="4 5">Etiolated seedlings</tissue>
    </source>
</reference>
<name>A0A1S2XL56_CICAR</name>
<feature type="compositionally biased region" description="Basic and acidic residues" evidence="1">
    <location>
        <begin position="7"/>
        <end position="20"/>
    </location>
</feature>
<feature type="compositionally biased region" description="Polar residues" evidence="1">
    <location>
        <begin position="1100"/>
        <end position="1123"/>
    </location>
</feature>
<dbReference type="CDD" id="cd00167">
    <property type="entry name" value="SANT"/>
    <property type="match status" value="1"/>
</dbReference>
<evidence type="ECO:0000256" key="1">
    <source>
        <dbReference type="SAM" id="MobiDB-lite"/>
    </source>
</evidence>
<dbReference type="RefSeq" id="XP_004489929.1">
    <property type="nucleotide sequence ID" value="XM_004489872.3"/>
</dbReference>
<feature type="domain" description="SANT" evidence="2">
    <location>
        <begin position="1021"/>
        <end position="1069"/>
    </location>
</feature>
<dbReference type="RefSeq" id="XP_004489930.1">
    <property type="nucleotide sequence ID" value="XM_004489873.3"/>
</dbReference>
<dbReference type="InterPro" id="IPR017884">
    <property type="entry name" value="SANT_dom"/>
</dbReference>
<dbReference type="Pfam" id="PF00249">
    <property type="entry name" value="Myb_DNA-binding"/>
    <property type="match status" value="2"/>
</dbReference>
<dbReference type="PaxDb" id="3827-XP_004489929.1"/>
<organism evidence="3 4">
    <name type="scientific">Cicer arietinum</name>
    <name type="common">Chickpea</name>
    <name type="synonym">Garbanzo</name>
    <dbReference type="NCBI Taxonomy" id="3827"/>
    <lineage>
        <taxon>Eukaryota</taxon>
        <taxon>Viridiplantae</taxon>
        <taxon>Streptophyta</taxon>
        <taxon>Embryophyta</taxon>
        <taxon>Tracheophyta</taxon>
        <taxon>Spermatophyta</taxon>
        <taxon>Magnoliopsida</taxon>
        <taxon>eudicotyledons</taxon>
        <taxon>Gunneridae</taxon>
        <taxon>Pentapetalae</taxon>
        <taxon>rosids</taxon>
        <taxon>fabids</taxon>
        <taxon>Fabales</taxon>
        <taxon>Fabaceae</taxon>
        <taxon>Papilionoideae</taxon>
        <taxon>50 kb inversion clade</taxon>
        <taxon>NPAAA clade</taxon>
        <taxon>Hologalegina</taxon>
        <taxon>IRL clade</taxon>
        <taxon>Cicereae</taxon>
        <taxon>Cicer</taxon>
    </lineage>
</organism>
<accession>A0A1S2XL56</accession>
<sequence>MPLEPIPLDRKNSYRERKQGSSESLGSVARWRGSSSHHHQRRAADFRRFAGHHRKQGGWQLFPEESGHERMLSRSCDKMLEEDNCRPSVSRGDGKYGRGNKESKGAFSQREWRGRSWETTNSSLNTYRRQIDVNNDRRSVDDMLTYSSHPNSDLLNTWEQHHMKDQHDKMGGVNRFGSGQKCDRNNALGTIDWKPLKWTRPGYLSSRESGLSHSISTRSLGGTNSKRSCEGKVGLHHKIATGVESNSGEAARLRTSSAPSEEANLRKKPRLNWGEGLAKFEKKKVEGPEVTLNKDDPVSPFNMEPNNFLSPGLVDKNAKVSGFSDCASPATPSSAACSSSPGTDDKLFGNAANVDSDVSNLRSSPGPGGKSHLQMFSFNLEKVDIDSLSSLGSSLVELPQSDDPCSVDDSLLRSTTMNKLLTLKAGISKVLEVTETEIDLLETELRSLKSESEGRFPCSAAVGSLMCYNVNSCEEHVGSTDKVARLEPLQIVSSDEPIVEMAVVEKMPLSTNLLDIHDNCQEDDNDCHGAARSELVEPLPMMNAVSACDAGYGTCSEDLGRIQSTTVQCLIPCTYRHVADVSACGDSNSSLEVKDGVDDKSSERFYSSTENILYDTIISCNKKSAKAAWEEIAKLLPEECGKKFYDNIGVRSASCSQNGVFIMAKFEEKRRFTRLKERVITLKFKALHHLWKEDMRLLSVRKHRPKSHKKLELDLRTTSNSHQKKRSSIPFRFPFPAGNQLRLVPTSEMINYTSQLLSESKHEIQRSFLKMPALILDQKDKMNSMFLSSNGLVEDPLAIEKERAMINPWTSEEKEIFLEKYVAFGKDFRRIASFLDHKTTADCVEFYYKNHKSDFFVKIKKKNDDKLGKFCKTKADLMASGIKWDSEVNASSLDILSAASVMATRIAGNRKMRSGSSLWRGYGNVVNSKGDNIITQRMDSVDVLQDERETVAADVLASICGCISSEATNSCITSSVDPVEDNRIRKCVKVRSVCKQTPMDVTQNIDHETCSDESCGEMDPTDWTDGEKASFLQAVSSFGKDFAMIAQCVRTRSQYQCKVFFSKTQKRLKLDLMGPKPENVGSLVNDDVDGGRSDADNACAGQTGSVNGTDTSGTKTDVNQPASDKNMYHDESNPVEASNLSAELDESEETNGKVDHEDVNMVSNPCVIGGESKLGIDGDAVVLNSSDKSGSVRDQRAIVLSDSIEIGEVKTSEGEGAVIELVSDMETVSDSTDIREPSEGKGGVTELVSDMKTIEPCHSYSVAEGRLVSDVSSRHWGNELEGSTICLVDRDEANTDVVIELKDNVHDSSTPVNTSLSSVEVSCSRLGVDVENEPQLPLEKPHFSGSSVGPLTNANSILQYTDGAAVQYKKTASQDLLSCDIQGNRDTSGHNSSSNLGYQLCNPGNLLDDVEPARILQCYDLQVSPKKEVNVNMSCSSSATQLTLLSQKIEHDDQYKSLQCFSDSEKTPRDGDVKLFGKILTIPSSTQKPVSSKGNEENCTHRPKLSSASSSLKLTSLDNAGGKSAILKVEHDDCRGIKNVPVTSYHVENKIHPDCSSLPDSAILLAKYPAAFSSYSTSAILEKESLQALAKNDKHHLNGASSFTTREVNGCNGVIDYQMCRDSDDQKEVLSDMQRRNGIEAISSCLQRQGKGMVGTNGVGKADILVGGSKSVIVSDPEFVGQTGSVMKEDDLGS</sequence>
<dbReference type="KEGG" id="cam:101505283"/>
<dbReference type="Gene3D" id="1.10.10.60">
    <property type="entry name" value="Homeodomain-like"/>
    <property type="match status" value="1"/>
</dbReference>
<feature type="region of interest" description="Disordered" evidence="1">
    <location>
        <begin position="1072"/>
        <end position="1152"/>
    </location>
</feature>
<dbReference type="Proteomes" id="UP000087171">
    <property type="component" value="Chromosome Ca2"/>
</dbReference>
<dbReference type="OrthoDB" id="10258692at2759"/>
<feature type="region of interest" description="Disordered" evidence="1">
    <location>
        <begin position="207"/>
        <end position="229"/>
    </location>
</feature>
<dbReference type="SUPFAM" id="SSF46689">
    <property type="entry name" value="Homeodomain-like"/>
    <property type="match status" value="2"/>
</dbReference>
<feature type="domain" description="SANT" evidence="2">
    <location>
        <begin position="804"/>
        <end position="855"/>
    </location>
</feature>
<feature type="region of interest" description="Disordered" evidence="1">
    <location>
        <begin position="245"/>
        <end position="265"/>
    </location>
</feature>
<dbReference type="SMART" id="SM00717">
    <property type="entry name" value="SANT"/>
    <property type="match status" value="2"/>
</dbReference>
<dbReference type="InterPro" id="IPR001005">
    <property type="entry name" value="SANT/Myb"/>
</dbReference>
<feature type="region of interest" description="Disordered" evidence="1">
    <location>
        <begin position="1485"/>
        <end position="1511"/>
    </location>
</feature>
<gene>
    <name evidence="4 5" type="primary">LOC101505283</name>
</gene>
<evidence type="ECO:0000313" key="4">
    <source>
        <dbReference type="RefSeq" id="XP_004489929.1"/>
    </source>
</evidence>
<dbReference type="STRING" id="3827.A0A1S2XL56"/>